<dbReference type="CDD" id="cd04301">
    <property type="entry name" value="NAT_SF"/>
    <property type="match status" value="1"/>
</dbReference>
<dbReference type="Pfam" id="PF14542">
    <property type="entry name" value="Acetyltransf_CG"/>
    <property type="match status" value="1"/>
</dbReference>
<protein>
    <recommendedName>
        <fullName evidence="1">N-acetyltransferase domain-containing protein</fullName>
    </recommendedName>
</protein>
<evidence type="ECO:0000313" key="2">
    <source>
        <dbReference type="EMBL" id="CAA9322522.1"/>
    </source>
</evidence>
<proteinExistence type="predicted"/>
<dbReference type="InterPro" id="IPR045057">
    <property type="entry name" value="Gcn5-rel_NAT"/>
</dbReference>
<dbReference type="SUPFAM" id="SSF55729">
    <property type="entry name" value="Acyl-CoA N-acyltransferases (Nat)"/>
    <property type="match status" value="1"/>
</dbReference>
<dbReference type="InterPro" id="IPR031165">
    <property type="entry name" value="GNAT_YJDJ"/>
</dbReference>
<organism evidence="2">
    <name type="scientific">uncultured Nocardioidaceae bacterium</name>
    <dbReference type="NCBI Taxonomy" id="253824"/>
    <lineage>
        <taxon>Bacteria</taxon>
        <taxon>Bacillati</taxon>
        <taxon>Actinomycetota</taxon>
        <taxon>Actinomycetes</taxon>
        <taxon>Propionibacteriales</taxon>
        <taxon>Nocardioidaceae</taxon>
        <taxon>environmental samples</taxon>
    </lineage>
</organism>
<dbReference type="Gene3D" id="3.40.630.30">
    <property type="match status" value="1"/>
</dbReference>
<sequence length="106" mass="12002">MASTTVNVADNRELRRLEALLEDGDVAGFAEYRIDLDDRFEFFHTEVDERFTGQGVGSTLVAGVMDFLRKEDARIVPSCDFIRDYMRKHDETHGLLADGATLDEES</sequence>
<gene>
    <name evidence="2" type="ORF">AVDCRST_MAG34-1523</name>
</gene>
<dbReference type="EMBL" id="CADCUI010000001">
    <property type="protein sequence ID" value="CAA9322522.1"/>
    <property type="molecule type" value="Genomic_DNA"/>
</dbReference>
<accession>A0A6J4L4B2</accession>
<dbReference type="AlphaFoldDB" id="A0A6J4L4B2"/>
<dbReference type="PANTHER" id="PTHR31435">
    <property type="entry name" value="PROTEIN NATD1"/>
    <property type="match status" value="1"/>
</dbReference>
<reference evidence="2" key="1">
    <citation type="submission" date="2020-02" db="EMBL/GenBank/DDBJ databases">
        <authorList>
            <person name="Meier V. D."/>
        </authorList>
    </citation>
    <scope>NUCLEOTIDE SEQUENCE</scope>
    <source>
        <strain evidence="2">AVDCRST_MAG34</strain>
    </source>
</reference>
<dbReference type="PROSITE" id="PS51729">
    <property type="entry name" value="GNAT_YJDJ"/>
    <property type="match status" value="1"/>
</dbReference>
<feature type="domain" description="N-acetyltransferase" evidence="1">
    <location>
        <begin position="9"/>
        <end position="97"/>
    </location>
</feature>
<dbReference type="PANTHER" id="PTHR31435:SF10">
    <property type="entry name" value="BSR4717 PROTEIN"/>
    <property type="match status" value="1"/>
</dbReference>
<name>A0A6J4L4B2_9ACTN</name>
<dbReference type="InterPro" id="IPR016181">
    <property type="entry name" value="Acyl_CoA_acyltransferase"/>
</dbReference>
<evidence type="ECO:0000259" key="1">
    <source>
        <dbReference type="PROSITE" id="PS51729"/>
    </source>
</evidence>